<dbReference type="EMBL" id="JABBGI010000046">
    <property type="protein sequence ID" value="NML72359.1"/>
    <property type="molecule type" value="Genomic_DNA"/>
</dbReference>
<gene>
    <name evidence="1" type="ORF">HHL23_21600</name>
</gene>
<dbReference type="AlphaFoldDB" id="A0A7Y0FUB5"/>
<name>A0A7Y0FUB5_9FLAO</name>
<evidence type="ECO:0000313" key="1">
    <source>
        <dbReference type="EMBL" id="NML72359.1"/>
    </source>
</evidence>
<organism evidence="1 2">
    <name type="scientific">Chryseobacterium antibioticum</name>
    <dbReference type="NCBI Taxonomy" id="2728847"/>
    <lineage>
        <taxon>Bacteria</taxon>
        <taxon>Pseudomonadati</taxon>
        <taxon>Bacteroidota</taxon>
        <taxon>Flavobacteriia</taxon>
        <taxon>Flavobacteriales</taxon>
        <taxon>Weeksellaceae</taxon>
        <taxon>Chryseobacterium group</taxon>
        <taxon>Chryseobacterium</taxon>
    </lineage>
</organism>
<dbReference type="RefSeq" id="WP_169236811.1">
    <property type="nucleotide sequence ID" value="NZ_JABBGI010000046.1"/>
</dbReference>
<evidence type="ECO:0000313" key="2">
    <source>
        <dbReference type="Proteomes" id="UP000544054"/>
    </source>
</evidence>
<protein>
    <submittedName>
        <fullName evidence="1">Uncharacterized protein</fullName>
    </submittedName>
</protein>
<proteinExistence type="predicted"/>
<accession>A0A7Y0FUB5</accession>
<dbReference type="Proteomes" id="UP000544054">
    <property type="component" value="Unassembled WGS sequence"/>
</dbReference>
<keyword evidence="2" id="KW-1185">Reference proteome</keyword>
<comment type="caution">
    <text evidence="1">The sequence shown here is derived from an EMBL/GenBank/DDBJ whole genome shotgun (WGS) entry which is preliminary data.</text>
</comment>
<sequence>MEKKILSILGLSILSVMYSQVGINTSTPQKNLHVNGALQVTNEFSVGGSSSTPGSAGLSGQVLKSNGPGQAPVWETIAGVPTSTGTVIAVAGQFLVAQEITVQMTSDFTTTTSGVPLTIGNLNSEIIDNENLFIGSASTNSFKVSSNGVYQVMMNGQLSSTISPTNPVIGIWDDTANRWVARVNDDYTASVGGVQTYTLITSIPMLAANTYSFRMASSAGNLTMRALSSGSSGSGPVTQVSVRRLK</sequence>
<reference evidence="1 2" key="1">
    <citation type="submission" date="2020-04" db="EMBL/GenBank/DDBJ databases">
        <title>Chryseobacterium sp. RP-3-3 sp. nov., isolated from Jeju soil.</title>
        <authorList>
            <person name="Dahal R.H."/>
        </authorList>
    </citation>
    <scope>NUCLEOTIDE SEQUENCE [LARGE SCALE GENOMIC DNA]</scope>
    <source>
        <strain evidence="1 2">RP-3-3</strain>
    </source>
</reference>